<keyword evidence="1" id="KW-0472">Membrane</keyword>
<evidence type="ECO:0000313" key="2">
    <source>
        <dbReference type="EMBL" id="KAH0894243.1"/>
    </source>
</evidence>
<reference evidence="2 3" key="1">
    <citation type="submission" date="2021-05" db="EMBL/GenBank/DDBJ databases">
        <title>Genome Assembly of Synthetic Allotetraploid Brassica napus Reveals Homoeologous Exchanges between Subgenomes.</title>
        <authorList>
            <person name="Davis J.T."/>
        </authorList>
    </citation>
    <scope>NUCLEOTIDE SEQUENCE [LARGE SCALE GENOMIC DNA]</scope>
    <source>
        <strain evidence="3">cv. Da-Ae</strain>
        <tissue evidence="2">Seedling</tissue>
    </source>
</reference>
<name>A0ABQ8AP44_BRANA</name>
<dbReference type="Proteomes" id="UP000824890">
    <property type="component" value="Unassembled WGS sequence"/>
</dbReference>
<gene>
    <name evidence="2" type="ORF">HID58_056672</name>
</gene>
<comment type="caution">
    <text evidence="2">The sequence shown here is derived from an EMBL/GenBank/DDBJ whole genome shotgun (WGS) entry which is preliminary data.</text>
</comment>
<sequence>MLIRGNNKRRLAPRVEKIEERGEVKTSSMFRCFGSFSLCLETGREKANRSAALSLCGSSTRRRAVDEKNCDSLPLRGSPRRRREAALSHAALSLSVAPTRRQATAFSQWRAVDDKNADSLPLCGFVCLSARLCLSVALVDGGRGLTRWLSSYGSGKASVVSSLIVVLDFRGRDQMAIDMFCGKRHEEDSSNKGLQLLLRRGALASLVSFRRVALACSIGVTCLLLCCCFDTRVSRVKKSVGSLSHVLVV</sequence>
<dbReference type="EMBL" id="JAGKQM010000013">
    <property type="protein sequence ID" value="KAH0894243.1"/>
    <property type="molecule type" value="Genomic_DNA"/>
</dbReference>
<evidence type="ECO:0000313" key="3">
    <source>
        <dbReference type="Proteomes" id="UP000824890"/>
    </source>
</evidence>
<evidence type="ECO:0000256" key="1">
    <source>
        <dbReference type="SAM" id="Phobius"/>
    </source>
</evidence>
<keyword evidence="1" id="KW-1133">Transmembrane helix</keyword>
<organism evidence="2 3">
    <name type="scientific">Brassica napus</name>
    <name type="common">Rape</name>
    <dbReference type="NCBI Taxonomy" id="3708"/>
    <lineage>
        <taxon>Eukaryota</taxon>
        <taxon>Viridiplantae</taxon>
        <taxon>Streptophyta</taxon>
        <taxon>Embryophyta</taxon>
        <taxon>Tracheophyta</taxon>
        <taxon>Spermatophyta</taxon>
        <taxon>Magnoliopsida</taxon>
        <taxon>eudicotyledons</taxon>
        <taxon>Gunneridae</taxon>
        <taxon>Pentapetalae</taxon>
        <taxon>rosids</taxon>
        <taxon>malvids</taxon>
        <taxon>Brassicales</taxon>
        <taxon>Brassicaceae</taxon>
        <taxon>Brassiceae</taxon>
        <taxon>Brassica</taxon>
    </lineage>
</organism>
<accession>A0ABQ8AP44</accession>
<keyword evidence="3" id="KW-1185">Reference proteome</keyword>
<keyword evidence="1" id="KW-0812">Transmembrane</keyword>
<feature type="transmembrane region" description="Helical" evidence="1">
    <location>
        <begin position="212"/>
        <end position="229"/>
    </location>
</feature>
<evidence type="ECO:0008006" key="4">
    <source>
        <dbReference type="Google" id="ProtNLM"/>
    </source>
</evidence>
<proteinExistence type="predicted"/>
<protein>
    <recommendedName>
        <fullName evidence="4">Transmembrane protein</fullName>
    </recommendedName>
</protein>